<gene>
    <name evidence="1" type="ORF">PMES_02103</name>
</gene>
<proteinExistence type="predicted"/>
<dbReference type="Proteomes" id="UP000698242">
    <property type="component" value="Unassembled WGS sequence"/>
</dbReference>
<dbReference type="EMBL" id="APKE01000025">
    <property type="protein sequence ID" value="KAF0675473.1"/>
    <property type="molecule type" value="Genomic_DNA"/>
</dbReference>
<evidence type="ECO:0000313" key="1">
    <source>
        <dbReference type="EMBL" id="KAF0675473.1"/>
    </source>
</evidence>
<reference evidence="1" key="1">
    <citation type="submission" date="2013-03" db="EMBL/GenBank/DDBJ databases">
        <title>Genome Sequence of the Profundibacterium mesophilum strain KAUST100406-0324T from Red Sea, a novel genus in the family Rhodobacteraceae.</title>
        <authorList>
            <person name="Essack M."/>
            <person name="Alam I."/>
            <person name="Lafi F."/>
            <person name="Alawi W."/>
            <person name="Kamanu F."/>
            <person name="Al-Suwailem A."/>
            <person name="Lee O.O."/>
            <person name="Xu Y."/>
            <person name="Bajic V."/>
            <person name="Qian P.-Y."/>
            <person name="Archer J."/>
        </authorList>
    </citation>
    <scope>NUCLEOTIDE SEQUENCE</scope>
    <source>
        <strain evidence="1">KAUST100406-0324</strain>
    </source>
</reference>
<comment type="caution">
    <text evidence="1">The sequence shown here is derived from an EMBL/GenBank/DDBJ whole genome shotgun (WGS) entry which is preliminary data.</text>
</comment>
<accession>A0A921NXS4</accession>
<sequence length="72" mass="8379">MYAWCVCYLRPQICHDEIHVSLGETELARSFNTIEALRAHPRLATFIAWVASRPPGFHSRRAGSRRGRRSRR</sequence>
<organism evidence="1 2">
    <name type="scientific">Profundibacterium mesophilum KAUST100406-0324</name>
    <dbReference type="NCBI Taxonomy" id="1037889"/>
    <lineage>
        <taxon>Bacteria</taxon>
        <taxon>Pseudomonadati</taxon>
        <taxon>Pseudomonadota</taxon>
        <taxon>Alphaproteobacteria</taxon>
        <taxon>Rhodobacterales</taxon>
        <taxon>Roseobacteraceae</taxon>
        <taxon>Profundibacterium</taxon>
    </lineage>
</organism>
<evidence type="ECO:0000313" key="2">
    <source>
        <dbReference type="Proteomes" id="UP000698242"/>
    </source>
</evidence>
<keyword evidence="2" id="KW-1185">Reference proteome</keyword>
<dbReference type="AlphaFoldDB" id="A0A921NXS4"/>
<name>A0A921NXS4_9RHOB</name>
<protein>
    <submittedName>
        <fullName evidence="1">Uncharacterized protein</fullName>
    </submittedName>
</protein>